<reference evidence="1 2" key="1">
    <citation type="journal article" date="2019" name="Sci. Rep.">
        <title>Orb-weaving spider Araneus ventricosus genome elucidates the spidroin gene catalogue.</title>
        <authorList>
            <person name="Kono N."/>
            <person name="Nakamura H."/>
            <person name="Ohtoshi R."/>
            <person name="Moran D.A.P."/>
            <person name="Shinohara A."/>
            <person name="Yoshida Y."/>
            <person name="Fujiwara M."/>
            <person name="Mori M."/>
            <person name="Tomita M."/>
            <person name="Arakawa K."/>
        </authorList>
    </citation>
    <scope>NUCLEOTIDE SEQUENCE [LARGE SCALE GENOMIC DNA]</scope>
</reference>
<sequence length="93" mass="10318">MLSTIVRSLRKKAINCPLLEIHTITPQSIQNEHLPQHRDTHTKNEIFSYPVLCANGNGGMCLTVQLVKLVQCCKTIEENSVLQYSLQEVAAGG</sequence>
<comment type="caution">
    <text evidence="1">The sequence shown here is derived from an EMBL/GenBank/DDBJ whole genome shotgun (WGS) entry which is preliminary data.</text>
</comment>
<protein>
    <submittedName>
        <fullName evidence="1">Uncharacterized protein</fullName>
    </submittedName>
</protein>
<organism evidence="1 2">
    <name type="scientific">Araneus ventricosus</name>
    <name type="common">Orbweaver spider</name>
    <name type="synonym">Epeira ventricosa</name>
    <dbReference type="NCBI Taxonomy" id="182803"/>
    <lineage>
        <taxon>Eukaryota</taxon>
        <taxon>Metazoa</taxon>
        <taxon>Ecdysozoa</taxon>
        <taxon>Arthropoda</taxon>
        <taxon>Chelicerata</taxon>
        <taxon>Arachnida</taxon>
        <taxon>Araneae</taxon>
        <taxon>Araneomorphae</taxon>
        <taxon>Entelegynae</taxon>
        <taxon>Araneoidea</taxon>
        <taxon>Araneidae</taxon>
        <taxon>Araneus</taxon>
    </lineage>
</organism>
<dbReference type="EMBL" id="BGPR01007358">
    <property type="protein sequence ID" value="GBN26236.1"/>
    <property type="molecule type" value="Genomic_DNA"/>
</dbReference>
<gene>
    <name evidence="1" type="ORF">AVEN_270362_1</name>
</gene>
<dbReference type="Proteomes" id="UP000499080">
    <property type="component" value="Unassembled WGS sequence"/>
</dbReference>
<proteinExistence type="predicted"/>
<evidence type="ECO:0000313" key="2">
    <source>
        <dbReference type="Proteomes" id="UP000499080"/>
    </source>
</evidence>
<dbReference type="AlphaFoldDB" id="A0A4Y2MKS3"/>
<accession>A0A4Y2MKS3</accession>
<evidence type="ECO:0000313" key="1">
    <source>
        <dbReference type="EMBL" id="GBN26236.1"/>
    </source>
</evidence>
<keyword evidence="2" id="KW-1185">Reference proteome</keyword>
<name>A0A4Y2MKS3_ARAVE</name>